<dbReference type="STRING" id="515619.EUBREC_3223"/>
<evidence type="ECO:0000313" key="3">
    <source>
        <dbReference type="Proteomes" id="UP000001477"/>
    </source>
</evidence>
<sequence>MISTSGHLISKFPEVRFHRTRIFKYSKGYLDAMVNAQANIDGHFFLEDFLNPSLIAAMEKVYPITPNSDGAETPAYIYSQYFLGRRATAISRQNILKKLSDSFHVTVYTHENCQAVLPNVLYGGKIDYYNDMPTVFQRSRINLNITLKTIQTGIPLRAWDILGCGGFLLSNLQQEPCEYFVPGEDFVYYESTDDAVEKAAYFLSHENERIEIAHNAVEKIAAYHTYNHRVEEMFEIINS</sequence>
<evidence type="ECO:0000313" key="2">
    <source>
        <dbReference type="EMBL" id="ACR76950.1"/>
    </source>
</evidence>
<dbReference type="AlphaFoldDB" id="C4ZDH4"/>
<dbReference type="KEGG" id="ere:EUBREC_3223"/>
<organism evidence="2 3">
    <name type="scientific">Agathobacter rectalis (strain ATCC 33656 / DSM 3377 / JCM 17463 / KCTC 5835 / VPI 0990)</name>
    <name type="common">Eubacterium rectale</name>
    <dbReference type="NCBI Taxonomy" id="515619"/>
    <lineage>
        <taxon>Bacteria</taxon>
        <taxon>Bacillati</taxon>
        <taxon>Bacillota</taxon>
        <taxon>Clostridia</taxon>
        <taxon>Lachnospirales</taxon>
        <taxon>Lachnospiraceae</taxon>
        <taxon>Agathobacter</taxon>
    </lineage>
</organism>
<reference evidence="2 3" key="1">
    <citation type="journal article" date="2009" name="Proc. Natl. Acad. Sci. U.S.A.">
        <title>Characterizing a model human gut microbiota composed of members of its two dominant bacterial phyla.</title>
        <authorList>
            <person name="Mahowald M.A."/>
            <person name="Rey F.E."/>
            <person name="Seedorf H."/>
            <person name="Turnbaugh P.J."/>
            <person name="Fulton R.S."/>
            <person name="Wollam A."/>
            <person name="Shah N."/>
            <person name="Wang C."/>
            <person name="Magrini V."/>
            <person name="Wilson R.K."/>
            <person name="Cantarel B.L."/>
            <person name="Coutinho P.M."/>
            <person name="Henrissat B."/>
            <person name="Crock L.W."/>
            <person name="Russell A."/>
            <person name="Verberkmoes N.C."/>
            <person name="Hettich R.L."/>
            <person name="Gordon J.I."/>
        </authorList>
    </citation>
    <scope>NUCLEOTIDE SEQUENCE [LARGE SCALE GENOMIC DNA]</scope>
    <source>
        <strain evidence="3">ATCC 33656 / DSM 3377 / JCM 17463 / KCTC 5835 / LMG 30912 / VPI 0990</strain>
    </source>
</reference>
<evidence type="ECO:0000259" key="1">
    <source>
        <dbReference type="Pfam" id="PF13524"/>
    </source>
</evidence>
<dbReference type="HOGENOM" id="CLU_1159688_0_0_9"/>
<proteinExistence type="predicted"/>
<dbReference type="PaxDb" id="515619-EUBREC_3223"/>
<dbReference type="EMBL" id="CP001107">
    <property type="protein sequence ID" value="ACR76950.1"/>
    <property type="molecule type" value="Genomic_DNA"/>
</dbReference>
<dbReference type="Pfam" id="PF13524">
    <property type="entry name" value="Glyco_trans_1_2"/>
    <property type="match status" value="1"/>
</dbReference>
<accession>C4ZDH4</accession>
<name>C4ZDH4_AGARV</name>
<dbReference type="Proteomes" id="UP000001477">
    <property type="component" value="Chromosome"/>
</dbReference>
<dbReference type="InterPro" id="IPR055259">
    <property type="entry name" value="YkvP/CgeB_Glyco_trans-like"/>
</dbReference>
<feature type="domain" description="Spore protein YkvP/CgeB glycosyl transferase-like" evidence="1">
    <location>
        <begin position="92"/>
        <end position="234"/>
    </location>
</feature>
<protein>
    <recommendedName>
        <fullName evidence="1">Spore protein YkvP/CgeB glycosyl transferase-like domain-containing protein</fullName>
    </recommendedName>
</protein>
<gene>
    <name evidence="2" type="ordered locus">EUBREC_3223</name>
</gene>